<dbReference type="InterPro" id="IPR003661">
    <property type="entry name" value="HisK_dim/P_dom"/>
</dbReference>
<dbReference type="RefSeq" id="WP_053397455.1">
    <property type="nucleotide sequence ID" value="NZ_DAWBWQ010000067.1"/>
</dbReference>
<evidence type="ECO:0000313" key="11">
    <source>
        <dbReference type="Proteomes" id="UP000036951"/>
    </source>
</evidence>
<dbReference type="OrthoDB" id="1522504at2"/>
<dbReference type="SUPFAM" id="SSF55874">
    <property type="entry name" value="ATPase domain of HSP90 chaperone/DNA topoisomerase II/histidine kinase"/>
    <property type="match status" value="1"/>
</dbReference>
<evidence type="ECO:0000259" key="9">
    <source>
        <dbReference type="PROSITE" id="PS50109"/>
    </source>
</evidence>
<keyword evidence="11" id="KW-1185">Reference proteome</keyword>
<feature type="transmembrane region" description="Helical" evidence="8">
    <location>
        <begin position="137"/>
        <end position="160"/>
    </location>
</feature>
<dbReference type="InterPro" id="IPR050428">
    <property type="entry name" value="TCS_sensor_his_kinase"/>
</dbReference>
<keyword evidence="3" id="KW-0597">Phosphoprotein</keyword>
<evidence type="ECO:0000313" key="10">
    <source>
        <dbReference type="EMBL" id="KOO69815.1"/>
    </source>
</evidence>
<evidence type="ECO:0000256" key="8">
    <source>
        <dbReference type="SAM" id="Phobius"/>
    </source>
</evidence>
<keyword evidence="5 8" id="KW-0812">Transmembrane</keyword>
<dbReference type="AlphaFoldDB" id="A0A8E1UR99"/>
<dbReference type="PANTHER" id="PTHR45436">
    <property type="entry name" value="SENSOR HISTIDINE KINASE YKOH"/>
    <property type="match status" value="1"/>
</dbReference>
<protein>
    <recommendedName>
        <fullName evidence="2">histidine kinase</fullName>
        <ecNumber evidence="2">2.7.13.3</ecNumber>
    </recommendedName>
</protein>
<comment type="catalytic activity">
    <reaction evidence="1">
        <text>ATP + protein L-histidine = ADP + protein N-phospho-L-histidine.</text>
        <dbReference type="EC" id="2.7.13.3"/>
    </reaction>
</comment>
<reference evidence="10 11" key="1">
    <citation type="submission" date="2015-06" db="EMBL/GenBank/DDBJ databases">
        <title>Prevotella sp. 109, sp. nov., a novel member of the family Prevotellaceae isolated from human faeces.</title>
        <authorList>
            <person name="Shkoporov A.N."/>
            <person name="Chaplin A.V."/>
            <person name="Kafarskaia L.I."/>
            <person name="Efimov B.A."/>
        </authorList>
    </citation>
    <scope>NUCLEOTIDE SEQUENCE [LARGE SCALE GENOMIC DNA]</scope>
    <source>
        <strain evidence="10 11">109</strain>
    </source>
</reference>
<dbReference type="InterPro" id="IPR036097">
    <property type="entry name" value="HisK_dim/P_sf"/>
</dbReference>
<dbReference type="Pfam" id="PF00512">
    <property type="entry name" value="HisKA"/>
    <property type="match status" value="1"/>
</dbReference>
<feature type="transmembrane region" description="Helical" evidence="8">
    <location>
        <begin position="12"/>
        <end position="31"/>
    </location>
</feature>
<gene>
    <name evidence="10" type="ORF">ACU52_01330</name>
</gene>
<evidence type="ECO:0000256" key="2">
    <source>
        <dbReference type="ARBA" id="ARBA00012438"/>
    </source>
</evidence>
<dbReference type="InterPro" id="IPR036890">
    <property type="entry name" value="HATPase_C_sf"/>
</dbReference>
<evidence type="ECO:0000256" key="6">
    <source>
        <dbReference type="ARBA" id="ARBA00022777"/>
    </source>
</evidence>
<evidence type="ECO:0000256" key="7">
    <source>
        <dbReference type="ARBA" id="ARBA00022989"/>
    </source>
</evidence>
<dbReference type="PANTHER" id="PTHR45436:SF5">
    <property type="entry name" value="SENSOR HISTIDINE KINASE TRCS"/>
    <property type="match status" value="1"/>
</dbReference>
<sequence>MKLQNVLTFRLSVLKAIGIALWAVGFYFAIIKEINNKTDDSLTSYAEALITDYLAGVPLPDTHNGAGNNYYIHTVSDEYAESHSHIRYRDMETYVPNDNKFEQTRAVTYIFKSNDDKYHELTVFTPTIDKQNLKNSIFIWLVVLYFGLLTGMIIVNLWTIRHSMKPLKRLFGWLDTYKLGKNIKPLENDTRITEFRKLNETVMRSIERNEKQYEQQKLFIANASHEMQTPLAVCRNRLEMLLDEEGLTENQMAEIIKTLHTLKELTETNRSLLLLCKIDNGQFAAHGPVSLKEVTAHAVNNLKPVYSRMKITVSNMCEEAPVADMDEQLANVLMTNLVKNAFVHNIEGGEINITSDSSHIRIENTGQPERLDSDKIFERFYHSAGKKSSTGLGLAIVKAICSQYGMEITYSFSNGKHAFEIRKSKN</sequence>
<comment type="caution">
    <text evidence="10">The sequence shown here is derived from an EMBL/GenBank/DDBJ whole genome shotgun (WGS) entry which is preliminary data.</text>
</comment>
<dbReference type="InterPro" id="IPR005467">
    <property type="entry name" value="His_kinase_dom"/>
</dbReference>
<evidence type="ECO:0000256" key="5">
    <source>
        <dbReference type="ARBA" id="ARBA00022692"/>
    </source>
</evidence>
<dbReference type="GO" id="GO:0005886">
    <property type="term" value="C:plasma membrane"/>
    <property type="evidence" value="ECO:0007669"/>
    <property type="project" value="TreeGrafter"/>
</dbReference>
<dbReference type="SUPFAM" id="SSF47384">
    <property type="entry name" value="Homodimeric domain of signal transducing histidine kinase"/>
    <property type="match status" value="1"/>
</dbReference>
<proteinExistence type="predicted"/>
<evidence type="ECO:0000256" key="3">
    <source>
        <dbReference type="ARBA" id="ARBA00022553"/>
    </source>
</evidence>
<name>A0A8E1UR99_9BACT</name>
<accession>A0A8E1UR99</accession>
<dbReference type="Gene3D" id="3.30.565.10">
    <property type="entry name" value="Histidine kinase-like ATPase, C-terminal domain"/>
    <property type="match status" value="1"/>
</dbReference>
<dbReference type="PROSITE" id="PS50109">
    <property type="entry name" value="HIS_KIN"/>
    <property type="match status" value="1"/>
</dbReference>
<dbReference type="GO" id="GO:0000155">
    <property type="term" value="F:phosphorelay sensor kinase activity"/>
    <property type="evidence" value="ECO:0007669"/>
    <property type="project" value="InterPro"/>
</dbReference>
<dbReference type="CDD" id="cd00082">
    <property type="entry name" value="HisKA"/>
    <property type="match status" value="1"/>
</dbReference>
<feature type="domain" description="Histidine kinase" evidence="9">
    <location>
        <begin position="222"/>
        <end position="426"/>
    </location>
</feature>
<evidence type="ECO:0000256" key="4">
    <source>
        <dbReference type="ARBA" id="ARBA00022679"/>
    </source>
</evidence>
<keyword evidence="4" id="KW-0808">Transferase</keyword>
<keyword evidence="7 8" id="KW-1133">Transmembrane helix</keyword>
<organism evidence="10 11">
    <name type="scientific">Xylanibacter rarus</name>
    <dbReference type="NCBI Taxonomy" id="1676614"/>
    <lineage>
        <taxon>Bacteria</taxon>
        <taxon>Pseudomonadati</taxon>
        <taxon>Bacteroidota</taxon>
        <taxon>Bacteroidia</taxon>
        <taxon>Bacteroidales</taxon>
        <taxon>Prevotellaceae</taxon>
        <taxon>Xylanibacter</taxon>
    </lineage>
</organism>
<dbReference type="SMART" id="SM00388">
    <property type="entry name" value="HisKA"/>
    <property type="match status" value="1"/>
</dbReference>
<keyword evidence="8" id="KW-0472">Membrane</keyword>
<evidence type="ECO:0000256" key="1">
    <source>
        <dbReference type="ARBA" id="ARBA00000085"/>
    </source>
</evidence>
<dbReference type="EMBL" id="LFQU01000001">
    <property type="protein sequence ID" value="KOO69815.1"/>
    <property type="molecule type" value="Genomic_DNA"/>
</dbReference>
<dbReference type="CDD" id="cd00075">
    <property type="entry name" value="HATPase"/>
    <property type="match status" value="1"/>
</dbReference>
<dbReference type="Pfam" id="PF02518">
    <property type="entry name" value="HATPase_c"/>
    <property type="match status" value="1"/>
</dbReference>
<dbReference type="InterPro" id="IPR003594">
    <property type="entry name" value="HATPase_dom"/>
</dbReference>
<dbReference type="EC" id="2.7.13.3" evidence="2"/>
<dbReference type="Proteomes" id="UP000036951">
    <property type="component" value="Unassembled WGS sequence"/>
</dbReference>
<keyword evidence="6" id="KW-0418">Kinase</keyword>
<dbReference type="Gene3D" id="1.10.287.130">
    <property type="match status" value="1"/>
</dbReference>
<dbReference type="SMART" id="SM00387">
    <property type="entry name" value="HATPase_c"/>
    <property type="match status" value="1"/>
</dbReference>